<gene>
    <name evidence="12" type="ORF">CBOVIS_LOCUS12476</name>
</gene>
<comment type="similarity">
    <text evidence="10">Belongs to the carbohydrate kinase PfkB family. Ribokinase subfamily.</text>
</comment>
<protein>
    <recommendedName>
        <fullName evidence="10">Ribokinase</fullName>
        <shortName evidence="10">RK</shortName>
        <ecNumber evidence="10">2.7.1.15</ecNumber>
    </recommendedName>
</protein>
<dbReference type="FunFam" id="3.40.1190.20:FF:000010">
    <property type="entry name" value="Ribokinase"/>
    <property type="match status" value="1"/>
</dbReference>
<comment type="caution">
    <text evidence="10">Lacks conserved residue(s) required for the propagation of feature annotation.</text>
</comment>
<dbReference type="GO" id="GO:0005634">
    <property type="term" value="C:nucleus"/>
    <property type="evidence" value="ECO:0007669"/>
    <property type="project" value="UniProtKB-SubCell"/>
</dbReference>
<keyword evidence="1 10" id="KW-0963">Cytoplasm</keyword>
<evidence type="ECO:0000256" key="10">
    <source>
        <dbReference type="HAMAP-Rule" id="MF_03215"/>
    </source>
</evidence>
<feature type="binding site" evidence="10">
    <location>
        <position position="289"/>
    </location>
    <ligand>
        <name>K(+)</name>
        <dbReference type="ChEBI" id="CHEBI:29103"/>
    </ligand>
</feature>
<keyword evidence="2 10" id="KW-0808">Transferase</keyword>
<comment type="pathway">
    <text evidence="10">Carbohydrate metabolism; D-ribose degradation; D-ribose 5-phosphate from beta-D-ribopyranose: step 2/2.</text>
</comment>
<sequence>MSEQKGKKIVVFGSIVQDLISYTERFPRPGESVRGDSFQLGAGGKGANQAVAAARLGVDVSIIAMVGDDIFGESNIKSLRDQGVDVSSIGVSTKTHTATATITVTREAENSIVVTLGANMELVSDVADSHETTIADASIIVCQGEIPEIANRRAFEIAKKHGVTTFLNPAPGDPKMDKSILELTDILCTNENEAEFLTGISPDTPENGEKAILRMLEMGPKHAIITLGPKGCLLASKGHQPKLIPGKHVEAVDTTGAGDCFCGSLAALLLKGVAIDESTRIAANLASLSVTRKGTQSSYWRLDEIRRHHPNLLPSTF</sequence>
<keyword evidence="6 10" id="KW-0067">ATP-binding</keyword>
<dbReference type="Pfam" id="PF00294">
    <property type="entry name" value="PfkB"/>
    <property type="match status" value="1"/>
</dbReference>
<dbReference type="InterPro" id="IPR011877">
    <property type="entry name" value="Ribokinase"/>
</dbReference>
<dbReference type="EC" id="2.7.1.15" evidence="10"/>
<dbReference type="GO" id="GO:0046872">
    <property type="term" value="F:metal ion binding"/>
    <property type="evidence" value="ECO:0007669"/>
    <property type="project" value="UniProtKB-KW"/>
</dbReference>
<proteinExistence type="inferred from homology"/>
<dbReference type="GO" id="GO:0019303">
    <property type="term" value="P:D-ribose catabolic process"/>
    <property type="evidence" value="ECO:0007669"/>
    <property type="project" value="UniProtKB-UniRule"/>
</dbReference>
<evidence type="ECO:0000256" key="4">
    <source>
        <dbReference type="ARBA" id="ARBA00022741"/>
    </source>
</evidence>
<dbReference type="GO" id="GO:0004747">
    <property type="term" value="F:ribokinase activity"/>
    <property type="evidence" value="ECO:0007669"/>
    <property type="project" value="UniProtKB-UniRule"/>
</dbReference>
<keyword evidence="7 10" id="KW-0460">Magnesium</keyword>
<keyword evidence="5 10" id="KW-0418">Kinase</keyword>
<feature type="binding site" evidence="10">
    <location>
        <position position="292"/>
    </location>
    <ligand>
        <name>K(+)</name>
        <dbReference type="ChEBI" id="CHEBI:29103"/>
    </ligand>
</feature>
<dbReference type="HAMAP" id="MF_01987">
    <property type="entry name" value="Ribokinase"/>
    <property type="match status" value="1"/>
</dbReference>
<evidence type="ECO:0000256" key="3">
    <source>
        <dbReference type="ARBA" id="ARBA00022723"/>
    </source>
</evidence>
<feature type="binding site" evidence="10">
    <location>
        <position position="298"/>
    </location>
    <ligand>
        <name>K(+)</name>
        <dbReference type="ChEBI" id="CHEBI:29103"/>
    </ligand>
</feature>
<keyword evidence="10" id="KW-0539">Nucleus</keyword>
<feature type="binding site" evidence="10">
    <location>
        <position position="145"/>
    </location>
    <ligand>
        <name>substrate</name>
    </ligand>
</feature>
<comment type="catalytic activity">
    <reaction evidence="10">
        <text>D-ribose + ATP = D-ribose 5-phosphate + ADP + H(+)</text>
        <dbReference type="Rhea" id="RHEA:13697"/>
        <dbReference type="ChEBI" id="CHEBI:15378"/>
        <dbReference type="ChEBI" id="CHEBI:30616"/>
        <dbReference type="ChEBI" id="CHEBI:47013"/>
        <dbReference type="ChEBI" id="CHEBI:78346"/>
        <dbReference type="ChEBI" id="CHEBI:456216"/>
        <dbReference type="EC" id="2.7.1.15"/>
    </reaction>
</comment>
<keyword evidence="9 10" id="KW-0119">Carbohydrate metabolism</keyword>
<dbReference type="PRINTS" id="PR00990">
    <property type="entry name" value="RIBOKINASE"/>
</dbReference>
<keyword evidence="3 10" id="KW-0479">Metal-binding</keyword>
<dbReference type="PANTHER" id="PTHR10584:SF166">
    <property type="entry name" value="RIBOKINASE"/>
    <property type="match status" value="1"/>
</dbReference>
<dbReference type="InterPro" id="IPR029056">
    <property type="entry name" value="Ribokinase-like"/>
</dbReference>
<feature type="binding site" evidence="10">
    <location>
        <begin position="44"/>
        <end position="48"/>
    </location>
    <ligand>
        <name>substrate</name>
    </ligand>
</feature>
<evidence type="ECO:0000256" key="1">
    <source>
        <dbReference type="ARBA" id="ARBA00022490"/>
    </source>
</evidence>
<feature type="binding site" evidence="10">
    <location>
        <position position="253"/>
    </location>
    <ligand>
        <name>K(+)</name>
        <dbReference type="ChEBI" id="CHEBI:29103"/>
    </ligand>
</feature>
<dbReference type="Gene3D" id="3.40.1190.20">
    <property type="match status" value="1"/>
</dbReference>
<evidence type="ECO:0000313" key="12">
    <source>
        <dbReference type="EMBL" id="CAB3411039.1"/>
    </source>
</evidence>
<dbReference type="SUPFAM" id="SSF53613">
    <property type="entry name" value="Ribokinase-like"/>
    <property type="match status" value="1"/>
</dbReference>
<evidence type="ECO:0000256" key="9">
    <source>
        <dbReference type="ARBA" id="ARBA00023277"/>
    </source>
</evidence>
<feature type="binding site" evidence="10">
    <location>
        <position position="259"/>
    </location>
    <ligand>
        <name>substrate</name>
    </ligand>
</feature>
<evidence type="ECO:0000256" key="6">
    <source>
        <dbReference type="ARBA" id="ARBA00022840"/>
    </source>
</evidence>
<dbReference type="EMBL" id="CADEPM010000012">
    <property type="protein sequence ID" value="CAB3411039.1"/>
    <property type="molecule type" value="Genomic_DNA"/>
</dbReference>
<dbReference type="CDD" id="cd01174">
    <property type="entry name" value="ribokinase"/>
    <property type="match status" value="1"/>
</dbReference>
<dbReference type="OrthoDB" id="415590at2759"/>
<dbReference type="NCBIfam" id="TIGR02152">
    <property type="entry name" value="D_ribokin_bact"/>
    <property type="match status" value="1"/>
</dbReference>
<evidence type="ECO:0000256" key="5">
    <source>
        <dbReference type="ARBA" id="ARBA00022777"/>
    </source>
</evidence>
<feature type="active site" description="Proton acceptor" evidence="10">
    <location>
        <position position="259"/>
    </location>
</feature>
<evidence type="ECO:0000313" key="13">
    <source>
        <dbReference type="Proteomes" id="UP000494206"/>
    </source>
</evidence>
<evidence type="ECO:0000256" key="7">
    <source>
        <dbReference type="ARBA" id="ARBA00022842"/>
    </source>
</evidence>
<comment type="cofactor">
    <cofactor evidence="10">
        <name>Mg(2+)</name>
        <dbReference type="ChEBI" id="CHEBI:18420"/>
    </cofactor>
    <text evidence="10">Requires a divalent cation, most likely magnesium in vivo, as an electrophilic catalyst to aid phosphoryl group transfer. It is the chelate of the metal and the nucleotide that is the actual substrate.</text>
</comment>
<feature type="binding site" evidence="10">
    <location>
        <begin position="258"/>
        <end position="259"/>
    </location>
    <ligand>
        <name>ATP</name>
        <dbReference type="ChEBI" id="CHEBI:30616"/>
    </ligand>
</feature>
<dbReference type="PANTHER" id="PTHR10584">
    <property type="entry name" value="SUGAR KINASE"/>
    <property type="match status" value="1"/>
</dbReference>
<evidence type="ECO:0000259" key="11">
    <source>
        <dbReference type="Pfam" id="PF00294"/>
    </source>
</evidence>
<organism evidence="12 13">
    <name type="scientific">Caenorhabditis bovis</name>
    <dbReference type="NCBI Taxonomy" id="2654633"/>
    <lineage>
        <taxon>Eukaryota</taxon>
        <taxon>Metazoa</taxon>
        <taxon>Ecdysozoa</taxon>
        <taxon>Nematoda</taxon>
        <taxon>Chromadorea</taxon>
        <taxon>Rhabditida</taxon>
        <taxon>Rhabditina</taxon>
        <taxon>Rhabditomorpha</taxon>
        <taxon>Rhabditoidea</taxon>
        <taxon>Rhabditidae</taxon>
        <taxon>Peloderinae</taxon>
        <taxon>Caenorhabditis</taxon>
    </lineage>
</organism>
<comment type="caution">
    <text evidence="12">The sequence shown here is derived from an EMBL/GenBank/DDBJ whole genome shotgun (WGS) entry which is preliminary data.</text>
</comment>
<feature type="binding site" evidence="10">
    <location>
        <begin position="226"/>
        <end position="231"/>
    </location>
    <ligand>
        <name>ATP</name>
        <dbReference type="ChEBI" id="CHEBI:30616"/>
    </ligand>
</feature>
<keyword evidence="8 10" id="KW-0630">Potassium</keyword>
<evidence type="ECO:0000256" key="2">
    <source>
        <dbReference type="ARBA" id="ARBA00022679"/>
    </source>
</evidence>
<feature type="binding site" evidence="10">
    <location>
        <begin position="16"/>
        <end position="18"/>
    </location>
    <ligand>
        <name>substrate</name>
    </ligand>
</feature>
<comment type="subcellular location">
    <subcellularLocation>
        <location evidence="10">Cytoplasm</location>
    </subcellularLocation>
    <subcellularLocation>
        <location evidence="10">Nucleus</location>
    </subcellularLocation>
</comment>
<feature type="domain" description="Carbohydrate kinase PfkB" evidence="11">
    <location>
        <begin position="7"/>
        <end position="299"/>
    </location>
</feature>
<keyword evidence="13" id="KW-1185">Reference proteome</keyword>
<comment type="activity regulation">
    <text evidence="10">Activated by a monovalent cation that binds near, but not in, the active site. The most likely occupant of the site in vivo is potassium. Ion binding induces a conformational change that may alter substrate affinity.</text>
</comment>
<feature type="binding site" evidence="10">
    <location>
        <position position="255"/>
    </location>
    <ligand>
        <name>K(+)</name>
        <dbReference type="ChEBI" id="CHEBI:29103"/>
    </ligand>
</feature>
<comment type="subunit">
    <text evidence="10">Homodimer.</text>
</comment>
<dbReference type="GO" id="GO:0005829">
    <property type="term" value="C:cytosol"/>
    <property type="evidence" value="ECO:0007669"/>
    <property type="project" value="TreeGrafter"/>
</dbReference>
<dbReference type="AlphaFoldDB" id="A0A8S1FCP1"/>
<evidence type="ECO:0000256" key="8">
    <source>
        <dbReference type="ARBA" id="ARBA00022958"/>
    </source>
</evidence>
<name>A0A8S1FCP1_9PELO</name>
<feature type="binding site" evidence="10">
    <location>
        <position position="190"/>
    </location>
    <ligand>
        <name>ATP</name>
        <dbReference type="ChEBI" id="CHEBI:30616"/>
    </ligand>
</feature>
<dbReference type="GO" id="GO:0005524">
    <property type="term" value="F:ATP binding"/>
    <property type="evidence" value="ECO:0007669"/>
    <property type="project" value="UniProtKB-UniRule"/>
</dbReference>
<keyword evidence="4 10" id="KW-0547">Nucleotide-binding</keyword>
<dbReference type="InterPro" id="IPR002139">
    <property type="entry name" value="Ribo/fructo_kinase"/>
</dbReference>
<dbReference type="Proteomes" id="UP000494206">
    <property type="component" value="Unassembled WGS sequence"/>
</dbReference>
<dbReference type="InterPro" id="IPR011611">
    <property type="entry name" value="PfkB_dom"/>
</dbReference>
<comment type="function">
    <text evidence="10">Catalyzes the phosphorylation of ribose at O-5 in a reaction requiring ATP and magnesium. The resulting D-ribose-5-phosphate can then be used either for sythesis of nucleotides, histidine, and tryptophan, or as a component of the pentose phosphate pathway.</text>
</comment>
<feature type="binding site" evidence="10">
    <location>
        <position position="294"/>
    </location>
    <ligand>
        <name>K(+)</name>
        <dbReference type="ChEBI" id="CHEBI:29103"/>
    </ligand>
</feature>
<reference evidence="12 13" key="1">
    <citation type="submission" date="2020-04" db="EMBL/GenBank/DDBJ databases">
        <authorList>
            <person name="Laetsch R D."/>
            <person name="Stevens L."/>
            <person name="Kumar S."/>
            <person name="Blaxter L. M."/>
        </authorList>
    </citation>
    <scope>NUCLEOTIDE SEQUENCE [LARGE SCALE GENOMIC DNA]</scope>
</reference>
<accession>A0A8S1FCP1</accession>